<dbReference type="PANTHER" id="PTHR16255">
    <property type="entry name" value="REQUIRED FOR MEIOTIC NUCLEAR DIVISION PROTEIN 1 HOMOLOG"/>
    <property type="match status" value="1"/>
</dbReference>
<dbReference type="EMBL" id="JH992981">
    <property type="protein sequence ID" value="EKX49600.1"/>
    <property type="molecule type" value="Genomic_DNA"/>
</dbReference>
<comment type="similarity">
    <text evidence="1">Belongs to the RMD1/sif2 family.</text>
</comment>
<reference evidence="4" key="3">
    <citation type="submission" date="2016-03" db="UniProtKB">
        <authorList>
            <consortium name="EnsemblProtists"/>
        </authorList>
    </citation>
    <scope>IDENTIFICATION</scope>
</reference>
<dbReference type="GO" id="GO:0005739">
    <property type="term" value="C:mitochondrion"/>
    <property type="evidence" value="ECO:0007669"/>
    <property type="project" value="UniProtKB-ARBA"/>
</dbReference>
<evidence type="ECO:0000256" key="1">
    <source>
        <dbReference type="ARBA" id="ARBA00008306"/>
    </source>
</evidence>
<evidence type="ECO:0000313" key="5">
    <source>
        <dbReference type="Proteomes" id="UP000011087"/>
    </source>
</evidence>
<dbReference type="OrthoDB" id="242766at2759"/>
<dbReference type="GeneID" id="17306256"/>
<dbReference type="Proteomes" id="UP000011087">
    <property type="component" value="Unassembled WGS sequence"/>
</dbReference>
<dbReference type="InterPro" id="IPR051624">
    <property type="entry name" value="RMD1/Sad1-interacting"/>
</dbReference>
<keyword evidence="5" id="KW-1185">Reference proteome</keyword>
<name>L1JN32_GUITC</name>
<dbReference type="PaxDb" id="55529-EKX49600"/>
<protein>
    <recommendedName>
        <fullName evidence="2">DUF155 domain-containing protein</fullName>
    </recommendedName>
</protein>
<dbReference type="eggNOG" id="KOG2861">
    <property type="taxonomic scope" value="Eukaryota"/>
</dbReference>
<dbReference type="InterPro" id="IPR003734">
    <property type="entry name" value="DUF155"/>
</dbReference>
<proteinExistence type="inferred from homology"/>
<sequence length="377" mass="43070">MKISTLTSSKEDRYSCNPRWLVAFCFSATGEGFDFHGAAHALNNTFGGIPKLFFSEVAHIAVSLNQGKKTSASRKKAPAMDDKTGNSDIFIFKDGSMVLWGFPAEYENKILSIVQPFRETRTDELFLPSIIGAVQGPSREELKWCFGEKFGYDKALDMLVLSHHDETSNETWSIQQNTLEKVALSHGLQRSVKMDRLEIYMNSLVRSLKAMPQDIILNVVPHSESGHKYATSLIGLATCVGLKRCFVRRVLQKMGEILYLRDVLNLRGCLETPKAYWNKPELEEMYNRIWVEFELGHRMFLLNQKAQLDYAHELVDARRIQLVDARQTRLTLYIILLICVSIVFNSKKVKHLVFKEHRDPDDRAIMEVMETKSAVQG</sequence>
<accession>L1JN32</accession>
<feature type="domain" description="DUF155" evidence="2">
    <location>
        <begin position="89"/>
        <end position="303"/>
    </location>
</feature>
<reference evidence="5" key="2">
    <citation type="submission" date="2012-11" db="EMBL/GenBank/DDBJ databases">
        <authorList>
            <person name="Kuo A."/>
            <person name="Curtis B.A."/>
            <person name="Tanifuji G."/>
            <person name="Burki F."/>
            <person name="Gruber A."/>
            <person name="Irimia M."/>
            <person name="Maruyama S."/>
            <person name="Arias M.C."/>
            <person name="Ball S.G."/>
            <person name="Gile G.H."/>
            <person name="Hirakawa Y."/>
            <person name="Hopkins J.F."/>
            <person name="Rensing S.A."/>
            <person name="Schmutz J."/>
            <person name="Symeonidi A."/>
            <person name="Elias M."/>
            <person name="Eveleigh R.J."/>
            <person name="Herman E.K."/>
            <person name="Klute M.J."/>
            <person name="Nakayama T."/>
            <person name="Obornik M."/>
            <person name="Reyes-Prieto A."/>
            <person name="Armbrust E.V."/>
            <person name="Aves S.J."/>
            <person name="Beiko R.G."/>
            <person name="Coutinho P."/>
            <person name="Dacks J.B."/>
            <person name="Durnford D.G."/>
            <person name="Fast N.M."/>
            <person name="Green B.R."/>
            <person name="Grisdale C."/>
            <person name="Hempe F."/>
            <person name="Henrissat B."/>
            <person name="Hoppner M.P."/>
            <person name="Ishida K.-I."/>
            <person name="Kim E."/>
            <person name="Koreny L."/>
            <person name="Kroth P.G."/>
            <person name="Liu Y."/>
            <person name="Malik S.-B."/>
            <person name="Maier U.G."/>
            <person name="McRose D."/>
            <person name="Mock T."/>
            <person name="Neilson J.A."/>
            <person name="Onodera N.T."/>
            <person name="Poole A.M."/>
            <person name="Pritham E.J."/>
            <person name="Richards T.A."/>
            <person name="Rocap G."/>
            <person name="Roy S.W."/>
            <person name="Sarai C."/>
            <person name="Schaack S."/>
            <person name="Shirato S."/>
            <person name="Slamovits C.H."/>
            <person name="Spencer D.F."/>
            <person name="Suzuki S."/>
            <person name="Worden A.Z."/>
            <person name="Zauner S."/>
            <person name="Barry K."/>
            <person name="Bell C."/>
            <person name="Bharti A.K."/>
            <person name="Crow J.A."/>
            <person name="Grimwood J."/>
            <person name="Kramer R."/>
            <person name="Lindquist E."/>
            <person name="Lucas S."/>
            <person name="Salamov A."/>
            <person name="McFadden G.I."/>
            <person name="Lane C.E."/>
            <person name="Keeling P.J."/>
            <person name="Gray M.W."/>
            <person name="Grigoriev I.V."/>
            <person name="Archibald J.M."/>
        </authorList>
    </citation>
    <scope>NUCLEOTIDE SEQUENCE</scope>
    <source>
        <strain evidence="5">CCMP2712</strain>
    </source>
</reference>
<dbReference type="GO" id="GO:0070131">
    <property type="term" value="P:positive regulation of mitochondrial translation"/>
    <property type="evidence" value="ECO:0007669"/>
    <property type="project" value="TreeGrafter"/>
</dbReference>
<evidence type="ECO:0000313" key="3">
    <source>
        <dbReference type="EMBL" id="EKX49600.1"/>
    </source>
</evidence>
<gene>
    <name evidence="3" type="ORF">GUITHDRAFT_135790</name>
</gene>
<dbReference type="AlphaFoldDB" id="L1JN32"/>
<dbReference type="OMA" id="RCCAYAV"/>
<dbReference type="PANTHER" id="PTHR16255:SF1">
    <property type="entry name" value="REQUIRED FOR MEIOTIC NUCLEAR DIVISION PROTEIN 1 HOMOLOG"/>
    <property type="match status" value="1"/>
</dbReference>
<dbReference type="HOGENOM" id="CLU_734552_0_0_1"/>
<organism evidence="3">
    <name type="scientific">Guillardia theta (strain CCMP2712)</name>
    <name type="common">Cryptophyte</name>
    <dbReference type="NCBI Taxonomy" id="905079"/>
    <lineage>
        <taxon>Eukaryota</taxon>
        <taxon>Cryptophyceae</taxon>
        <taxon>Pyrenomonadales</taxon>
        <taxon>Geminigeraceae</taxon>
        <taxon>Guillardia</taxon>
    </lineage>
</organism>
<dbReference type="RefSeq" id="XP_005836580.1">
    <property type="nucleotide sequence ID" value="XM_005836523.1"/>
</dbReference>
<evidence type="ECO:0000259" key="2">
    <source>
        <dbReference type="Pfam" id="PF02582"/>
    </source>
</evidence>
<dbReference type="EnsemblProtists" id="EKX49600">
    <property type="protein sequence ID" value="EKX49600"/>
    <property type="gene ID" value="GUITHDRAFT_135790"/>
</dbReference>
<dbReference type="Pfam" id="PF02582">
    <property type="entry name" value="DUF155"/>
    <property type="match status" value="1"/>
</dbReference>
<evidence type="ECO:0000313" key="4">
    <source>
        <dbReference type="EnsemblProtists" id="EKX49600"/>
    </source>
</evidence>
<dbReference type="KEGG" id="gtt:GUITHDRAFT_135790"/>
<reference evidence="3 5" key="1">
    <citation type="journal article" date="2012" name="Nature">
        <title>Algal genomes reveal evolutionary mosaicism and the fate of nucleomorphs.</title>
        <authorList>
            <consortium name="DOE Joint Genome Institute"/>
            <person name="Curtis B.A."/>
            <person name="Tanifuji G."/>
            <person name="Burki F."/>
            <person name="Gruber A."/>
            <person name="Irimia M."/>
            <person name="Maruyama S."/>
            <person name="Arias M.C."/>
            <person name="Ball S.G."/>
            <person name="Gile G.H."/>
            <person name="Hirakawa Y."/>
            <person name="Hopkins J.F."/>
            <person name="Kuo A."/>
            <person name="Rensing S.A."/>
            <person name="Schmutz J."/>
            <person name="Symeonidi A."/>
            <person name="Elias M."/>
            <person name="Eveleigh R.J."/>
            <person name="Herman E.K."/>
            <person name="Klute M.J."/>
            <person name="Nakayama T."/>
            <person name="Obornik M."/>
            <person name="Reyes-Prieto A."/>
            <person name="Armbrust E.V."/>
            <person name="Aves S.J."/>
            <person name="Beiko R.G."/>
            <person name="Coutinho P."/>
            <person name="Dacks J.B."/>
            <person name="Durnford D.G."/>
            <person name="Fast N.M."/>
            <person name="Green B.R."/>
            <person name="Grisdale C.J."/>
            <person name="Hempel F."/>
            <person name="Henrissat B."/>
            <person name="Hoppner M.P."/>
            <person name="Ishida K."/>
            <person name="Kim E."/>
            <person name="Koreny L."/>
            <person name="Kroth P.G."/>
            <person name="Liu Y."/>
            <person name="Malik S.B."/>
            <person name="Maier U.G."/>
            <person name="McRose D."/>
            <person name="Mock T."/>
            <person name="Neilson J.A."/>
            <person name="Onodera N.T."/>
            <person name="Poole A.M."/>
            <person name="Pritham E.J."/>
            <person name="Richards T.A."/>
            <person name="Rocap G."/>
            <person name="Roy S.W."/>
            <person name="Sarai C."/>
            <person name="Schaack S."/>
            <person name="Shirato S."/>
            <person name="Slamovits C.H."/>
            <person name="Spencer D.F."/>
            <person name="Suzuki S."/>
            <person name="Worden A.Z."/>
            <person name="Zauner S."/>
            <person name="Barry K."/>
            <person name="Bell C."/>
            <person name="Bharti A.K."/>
            <person name="Crow J.A."/>
            <person name="Grimwood J."/>
            <person name="Kramer R."/>
            <person name="Lindquist E."/>
            <person name="Lucas S."/>
            <person name="Salamov A."/>
            <person name="McFadden G.I."/>
            <person name="Lane C.E."/>
            <person name="Keeling P.J."/>
            <person name="Gray M.W."/>
            <person name="Grigoriev I.V."/>
            <person name="Archibald J.M."/>
        </authorList>
    </citation>
    <scope>NUCLEOTIDE SEQUENCE</scope>
    <source>
        <strain evidence="3 5">CCMP2712</strain>
    </source>
</reference>